<accession>A0A5D9DDH0</accession>
<evidence type="ECO:0000259" key="1">
    <source>
        <dbReference type="PROSITE" id="PS51186"/>
    </source>
</evidence>
<protein>
    <submittedName>
        <fullName evidence="2">GNAT family N-acetyltransferase</fullName>
    </submittedName>
</protein>
<feature type="domain" description="N-acetyltransferase" evidence="1">
    <location>
        <begin position="56"/>
        <end position="208"/>
    </location>
</feature>
<dbReference type="GO" id="GO:1990189">
    <property type="term" value="F:protein N-terminal-serine acetyltransferase activity"/>
    <property type="evidence" value="ECO:0007669"/>
    <property type="project" value="TreeGrafter"/>
</dbReference>
<dbReference type="AlphaFoldDB" id="A0A5D9DDH0"/>
<proteinExistence type="predicted"/>
<dbReference type="PROSITE" id="PS51186">
    <property type="entry name" value="GNAT"/>
    <property type="match status" value="1"/>
</dbReference>
<dbReference type="InterPro" id="IPR016181">
    <property type="entry name" value="Acyl_CoA_acyltransferase"/>
</dbReference>
<keyword evidence="3" id="KW-1185">Reference proteome</keyword>
<evidence type="ECO:0000313" key="3">
    <source>
        <dbReference type="Proteomes" id="UP000324260"/>
    </source>
</evidence>
<dbReference type="OrthoDB" id="9784707at2"/>
<dbReference type="EMBL" id="VTPU01000001">
    <property type="protein sequence ID" value="TZG41332.1"/>
    <property type="molecule type" value="Genomic_DNA"/>
</dbReference>
<dbReference type="GO" id="GO:0005737">
    <property type="term" value="C:cytoplasm"/>
    <property type="evidence" value="ECO:0007669"/>
    <property type="project" value="TreeGrafter"/>
</dbReference>
<dbReference type="Pfam" id="PF13302">
    <property type="entry name" value="Acetyltransf_3"/>
    <property type="match status" value="1"/>
</dbReference>
<dbReference type="Gene3D" id="3.40.630.30">
    <property type="match status" value="1"/>
</dbReference>
<comment type="caution">
    <text evidence="2">The sequence shown here is derived from an EMBL/GenBank/DDBJ whole genome shotgun (WGS) entry which is preliminary data.</text>
</comment>
<dbReference type="SUPFAM" id="SSF55729">
    <property type="entry name" value="Acyl-CoA N-acyltransferases (Nat)"/>
    <property type="match status" value="1"/>
</dbReference>
<evidence type="ECO:0000313" key="2">
    <source>
        <dbReference type="EMBL" id="TZG41332.1"/>
    </source>
</evidence>
<dbReference type="Proteomes" id="UP000324260">
    <property type="component" value="Unassembled WGS sequence"/>
</dbReference>
<dbReference type="GO" id="GO:0008999">
    <property type="term" value="F:protein-N-terminal-alanine acetyltransferase activity"/>
    <property type="evidence" value="ECO:0007669"/>
    <property type="project" value="TreeGrafter"/>
</dbReference>
<dbReference type="InterPro" id="IPR051908">
    <property type="entry name" value="Ribosomal_N-acetyltransferase"/>
</dbReference>
<dbReference type="PANTHER" id="PTHR43441:SF12">
    <property type="entry name" value="RIBOSOMAL N-ACETYLTRANSFERASE YDAF-RELATED"/>
    <property type="match status" value="1"/>
</dbReference>
<gene>
    <name evidence="2" type="ORF">FZZ93_01335</name>
</gene>
<dbReference type="InterPro" id="IPR000182">
    <property type="entry name" value="GNAT_dom"/>
</dbReference>
<sequence>MPGRGGSWDACEAVMLGSSRDSRRKHVMTVMPSRRREVTREIAIEPLAHRHAASLFDAVDASRCTLREWLPWVDATRTVDDSRAFIDSAMQEWQAGTAMHFAILWRGELAGACGFNRIVASRRMAALGYWLSHDVTGHGIITACARELLTLGFDELGLHRVELHCGEHNLRSRAVAERLGFTEEGHLRECEWIGERPVTHVVYGMLAHEAR</sequence>
<reference evidence="2 3" key="1">
    <citation type="submission" date="2019-08" db="EMBL/GenBank/DDBJ databases">
        <title>Draft Genome Sequence of Halomonas eurihalina Isolated from Preserved Hide-surface.</title>
        <authorList>
            <person name="Hussain S.A."/>
            <person name="Xu A."/>
            <person name="Sarker M."/>
            <person name="Sommers C."/>
        </authorList>
    </citation>
    <scope>NUCLEOTIDE SEQUENCE [LARGE SCALE GENOMIC DNA]</scope>
    <source>
        <strain evidence="2 3">MS1</strain>
    </source>
</reference>
<keyword evidence="2" id="KW-0808">Transferase</keyword>
<name>A0A5D9DDH0_HALER</name>
<organism evidence="2 3">
    <name type="scientific">Halomonas eurihalina</name>
    <dbReference type="NCBI Taxonomy" id="42566"/>
    <lineage>
        <taxon>Bacteria</taxon>
        <taxon>Pseudomonadati</taxon>
        <taxon>Pseudomonadota</taxon>
        <taxon>Gammaproteobacteria</taxon>
        <taxon>Oceanospirillales</taxon>
        <taxon>Halomonadaceae</taxon>
        <taxon>Halomonas</taxon>
    </lineage>
</organism>
<dbReference type="PANTHER" id="PTHR43441">
    <property type="entry name" value="RIBOSOMAL-PROTEIN-SERINE ACETYLTRANSFERASE"/>
    <property type="match status" value="1"/>
</dbReference>